<dbReference type="Gene3D" id="3.30.420.10">
    <property type="entry name" value="Ribonuclease H-like superfamily/Ribonuclease H"/>
    <property type="match status" value="1"/>
</dbReference>
<evidence type="ECO:0000256" key="3">
    <source>
        <dbReference type="ARBA" id="ARBA00022839"/>
    </source>
</evidence>
<keyword evidence="4" id="KW-0175">Coiled coil</keyword>
<evidence type="ECO:0000256" key="1">
    <source>
        <dbReference type="ARBA" id="ARBA00022722"/>
    </source>
</evidence>
<feature type="region of interest" description="Disordered" evidence="5">
    <location>
        <begin position="312"/>
        <end position="335"/>
    </location>
</feature>
<evidence type="ECO:0000256" key="4">
    <source>
        <dbReference type="SAM" id="Coils"/>
    </source>
</evidence>
<dbReference type="InterPro" id="IPR012337">
    <property type="entry name" value="RNaseH-like_sf"/>
</dbReference>
<gene>
    <name evidence="7" type="ORF">GCM10023185_29960</name>
</gene>
<proteinExistence type="predicted"/>
<evidence type="ECO:0000256" key="2">
    <source>
        <dbReference type="ARBA" id="ARBA00022801"/>
    </source>
</evidence>
<name>A0ABP8IL87_9BACT</name>
<dbReference type="InterPro" id="IPR013520">
    <property type="entry name" value="Ribonucl_H"/>
</dbReference>
<dbReference type="PANTHER" id="PTHR30231:SF4">
    <property type="entry name" value="PROTEIN NEN2"/>
    <property type="match status" value="1"/>
</dbReference>
<protein>
    <recommendedName>
        <fullName evidence="6">Exonuclease domain-containing protein</fullName>
    </recommendedName>
</protein>
<evidence type="ECO:0000259" key="6">
    <source>
        <dbReference type="SMART" id="SM00479"/>
    </source>
</evidence>
<feature type="coiled-coil region" evidence="4">
    <location>
        <begin position="79"/>
        <end position="109"/>
    </location>
</feature>
<dbReference type="RefSeq" id="WP_345236904.1">
    <property type="nucleotide sequence ID" value="NZ_BAABGZ010000064.1"/>
</dbReference>
<dbReference type="Proteomes" id="UP001501153">
    <property type="component" value="Unassembled WGS sequence"/>
</dbReference>
<feature type="domain" description="Exonuclease" evidence="6">
    <location>
        <begin position="152"/>
        <end position="314"/>
    </location>
</feature>
<dbReference type="Pfam" id="PF00929">
    <property type="entry name" value="RNase_T"/>
    <property type="match status" value="1"/>
</dbReference>
<keyword evidence="3" id="KW-0269">Exonuclease</keyword>
<organism evidence="7 8">
    <name type="scientific">Hymenobacter saemangeumensis</name>
    <dbReference type="NCBI Taxonomy" id="1084522"/>
    <lineage>
        <taxon>Bacteria</taxon>
        <taxon>Pseudomonadati</taxon>
        <taxon>Bacteroidota</taxon>
        <taxon>Cytophagia</taxon>
        <taxon>Cytophagales</taxon>
        <taxon>Hymenobacteraceae</taxon>
        <taxon>Hymenobacter</taxon>
    </lineage>
</organism>
<sequence length="342" mass="37783">MATPPPSAYFLLTTNLSRGQDDATAKKRACTWKREYFRLDGATGLLLSVNEYEDGLLYMSTAAPLPVPVQAQPSTAAVYEAAEERYLAYAKKKREQERKEKEALRLLRDGMKRHEHASEEAGAADRQPAPVPAPALVVDEQPQPVAGQLLDTFTVIDLEFQGSDLLELAAIRYEAWQPVGEYVSFVQFRGQVYSAVTQLTGITGLHVYNATPEKQVLQQFKKLAGDSLLVCHNISADRRVLEAARARQGATSELPNPWLCTLALARKRLPKGQKCGLSELCHHFHIKARGAHRAKRDVEMCYQVLRHLHQQQPVTKGDLHGAPKPGKGKSTVAGPGLLFEAA</sequence>
<reference evidence="8" key="1">
    <citation type="journal article" date="2019" name="Int. J. Syst. Evol. Microbiol.">
        <title>The Global Catalogue of Microorganisms (GCM) 10K type strain sequencing project: providing services to taxonomists for standard genome sequencing and annotation.</title>
        <authorList>
            <consortium name="The Broad Institute Genomics Platform"/>
            <consortium name="The Broad Institute Genome Sequencing Center for Infectious Disease"/>
            <person name="Wu L."/>
            <person name="Ma J."/>
        </authorList>
    </citation>
    <scope>NUCLEOTIDE SEQUENCE [LARGE SCALE GENOMIC DNA]</scope>
    <source>
        <strain evidence="8">JCM 17923</strain>
    </source>
</reference>
<dbReference type="SMART" id="SM00479">
    <property type="entry name" value="EXOIII"/>
    <property type="match status" value="1"/>
</dbReference>
<dbReference type="PANTHER" id="PTHR30231">
    <property type="entry name" value="DNA POLYMERASE III SUBUNIT EPSILON"/>
    <property type="match status" value="1"/>
</dbReference>
<keyword evidence="8" id="KW-1185">Reference proteome</keyword>
<dbReference type="SUPFAM" id="SSF53098">
    <property type="entry name" value="Ribonuclease H-like"/>
    <property type="match status" value="1"/>
</dbReference>
<evidence type="ECO:0000256" key="5">
    <source>
        <dbReference type="SAM" id="MobiDB-lite"/>
    </source>
</evidence>
<accession>A0ABP8IL87</accession>
<keyword evidence="1" id="KW-0540">Nuclease</keyword>
<comment type="caution">
    <text evidence="7">The sequence shown here is derived from an EMBL/GenBank/DDBJ whole genome shotgun (WGS) entry which is preliminary data.</text>
</comment>
<dbReference type="EMBL" id="BAABGZ010000064">
    <property type="protein sequence ID" value="GAA4362225.1"/>
    <property type="molecule type" value="Genomic_DNA"/>
</dbReference>
<evidence type="ECO:0000313" key="8">
    <source>
        <dbReference type="Proteomes" id="UP001501153"/>
    </source>
</evidence>
<keyword evidence="2" id="KW-0378">Hydrolase</keyword>
<evidence type="ECO:0000313" key="7">
    <source>
        <dbReference type="EMBL" id="GAA4362225.1"/>
    </source>
</evidence>
<dbReference type="CDD" id="cd06127">
    <property type="entry name" value="DEDDh"/>
    <property type="match status" value="1"/>
</dbReference>
<dbReference type="InterPro" id="IPR036397">
    <property type="entry name" value="RNaseH_sf"/>
</dbReference>